<accession>A0A1F6D3T3</accession>
<dbReference type="PANTHER" id="PTHR12558">
    <property type="entry name" value="CELL DIVISION CYCLE 16,23,27"/>
    <property type="match status" value="1"/>
</dbReference>
<dbReference type="InterPro" id="IPR030959">
    <property type="entry name" value="GWxTD_dom"/>
</dbReference>
<dbReference type="InterPro" id="IPR019734">
    <property type="entry name" value="TPR_rpt"/>
</dbReference>
<keyword evidence="3" id="KW-0732">Signal</keyword>
<dbReference type="PANTHER" id="PTHR12558:SF13">
    <property type="entry name" value="CELL DIVISION CYCLE PROTEIN 27 HOMOLOG"/>
    <property type="match status" value="1"/>
</dbReference>
<evidence type="ECO:0000313" key="4">
    <source>
        <dbReference type="EMBL" id="OGG56103.1"/>
    </source>
</evidence>
<evidence type="ECO:0000256" key="1">
    <source>
        <dbReference type="PROSITE-ProRule" id="PRU00339"/>
    </source>
</evidence>
<dbReference type="Pfam" id="PF13432">
    <property type="entry name" value="TPR_16"/>
    <property type="match status" value="2"/>
</dbReference>
<keyword evidence="1" id="KW-0802">TPR repeat</keyword>
<proteinExistence type="predicted"/>
<dbReference type="InterPro" id="IPR011990">
    <property type="entry name" value="TPR-like_helical_dom_sf"/>
</dbReference>
<reference evidence="4 5" key="1">
    <citation type="journal article" date="2016" name="Nat. Commun.">
        <title>Thousands of microbial genomes shed light on interconnected biogeochemical processes in an aquifer system.</title>
        <authorList>
            <person name="Anantharaman K."/>
            <person name="Brown C.T."/>
            <person name="Hug L.A."/>
            <person name="Sharon I."/>
            <person name="Castelle C.J."/>
            <person name="Probst A.J."/>
            <person name="Thomas B.C."/>
            <person name="Singh A."/>
            <person name="Wilkins M.J."/>
            <person name="Karaoz U."/>
            <person name="Brodie E.L."/>
            <person name="Williams K.H."/>
            <person name="Hubbard S.S."/>
            <person name="Banfield J.F."/>
        </authorList>
    </citation>
    <scope>NUCLEOTIDE SEQUENCE [LARGE SCALE GENOMIC DNA]</scope>
    <source>
        <strain evidence="5">RIFCSPLOWO2_12_FULL_64_10</strain>
    </source>
</reference>
<organism evidence="4 5">
    <name type="scientific">Handelsmanbacteria sp. (strain RIFCSPLOWO2_12_FULL_64_10)</name>
    <dbReference type="NCBI Taxonomy" id="1817868"/>
    <lineage>
        <taxon>Bacteria</taxon>
        <taxon>Candidatus Handelsmaniibacteriota</taxon>
    </lineage>
</organism>
<evidence type="ECO:0000313" key="5">
    <source>
        <dbReference type="Proteomes" id="UP000178606"/>
    </source>
</evidence>
<feature type="signal peptide" evidence="3">
    <location>
        <begin position="1"/>
        <end position="21"/>
    </location>
</feature>
<name>A0A1F6D3T3_HANXR</name>
<dbReference type="AlphaFoldDB" id="A0A1F6D3T3"/>
<dbReference type="EMBL" id="MFKF01000048">
    <property type="protein sequence ID" value="OGG56103.1"/>
    <property type="molecule type" value="Genomic_DNA"/>
</dbReference>
<protein>
    <submittedName>
        <fullName evidence="4">Uncharacterized protein</fullName>
    </submittedName>
</protein>
<dbReference type="SMART" id="SM00028">
    <property type="entry name" value="TPR"/>
    <property type="match status" value="2"/>
</dbReference>
<dbReference type="SUPFAM" id="SSF48452">
    <property type="entry name" value="TPR-like"/>
    <property type="match status" value="1"/>
</dbReference>
<feature type="chain" id="PRO_5009523723" evidence="3">
    <location>
        <begin position="22"/>
        <end position="782"/>
    </location>
</feature>
<feature type="repeat" description="TPR" evidence="1">
    <location>
        <begin position="45"/>
        <end position="78"/>
    </location>
</feature>
<dbReference type="Gene3D" id="1.25.40.10">
    <property type="entry name" value="Tetratricopeptide repeat domain"/>
    <property type="match status" value="1"/>
</dbReference>
<feature type="region of interest" description="Disordered" evidence="2">
    <location>
        <begin position="371"/>
        <end position="396"/>
    </location>
</feature>
<dbReference type="Proteomes" id="UP000178606">
    <property type="component" value="Unassembled WGS sequence"/>
</dbReference>
<dbReference type="NCBIfam" id="TIGR04514">
    <property type="entry name" value="GWxTD_dom"/>
    <property type="match status" value="1"/>
</dbReference>
<dbReference type="PROSITE" id="PS50005">
    <property type="entry name" value="TPR"/>
    <property type="match status" value="1"/>
</dbReference>
<gene>
    <name evidence="4" type="ORF">A3F84_01440</name>
</gene>
<evidence type="ECO:0000256" key="3">
    <source>
        <dbReference type="SAM" id="SignalP"/>
    </source>
</evidence>
<comment type="caution">
    <text evidence="4">The sequence shown here is derived from an EMBL/GenBank/DDBJ whole genome shotgun (WGS) entry which is preliminary data.</text>
</comment>
<sequence length="782" mass="87372">MRYCAKFILLTCCLAWADAGAQDTLAARTDSLTAPEARDKTTGITPAYVALGDSLLRAENFKEAEDAYKKALDLNKGSVEAQYGLAQVYFREASRRGLRAVLQQRRAIGAARELVETAPQFAPAYLLYGLCYEWLKGEYERAITYYDKYLKMRPDDPEGLLGLGRACIEVKKYKRVLDLVLPYAEQHPEERRLLPVVGQYLLAHGRSKEALEAFAKYVEGLGAEERGLYEDIRWVASREELAEYQGLPETERQAHLRRFWAKRDADILTEINEGLIEHYRRVWYARTYFGRLVKPWDRRGEVYIRYGEPDYRARSSRRDAYQSPAVQQVKERLAHVLYGAASAEEIYTGPVFPVRSAKVAIALDSPAPPIPQSGALFTGDTPGGEPPTEAPTNTDPQDIVAEADATQPLNSLGYAPVTLQHDQSIVPWESWVYTGVAGGIEITFTDEVGNGIYDYAPMPALDLKDLQDQKTAGKLARLLQFAPKTLVDRAVAMTPDEYQVEREGLDLGFYYATADFKGQGGDTRVEVDYGLPTKELMSFAGGDTMAVVVERAVALAAKDHSRVYRSQSEAVLQGRGGLKKVKGEFIPDLVRMEVPPGEYRLAIQVKDKTSGKTGLYKQDLKVKPYTEDRLLISDIAMAFAILDSAAAPQFRKGSVWVLPMPSRTYGEGQSAAAYYEVYNLKEDAQGHTRYKVEYSIRTDPEPGYGLLGKTASGFQKLFGGNKPQVAVTYERTGTEANDAGYFTLDLKRVKPGFNRLKVTVTDLVSQETVERETVFRYAGKER</sequence>
<evidence type="ECO:0000256" key="2">
    <source>
        <dbReference type="SAM" id="MobiDB-lite"/>
    </source>
</evidence>